<reference evidence="7 9" key="1">
    <citation type="submission" date="2015-05" db="EMBL/GenBank/DDBJ databases">
        <title>Genome assembly of Archangium gephyra DSM 2261.</title>
        <authorList>
            <person name="Sharma G."/>
            <person name="Subramanian S."/>
        </authorList>
    </citation>
    <scope>NUCLEOTIDE SEQUENCE [LARGE SCALE GENOMIC DNA]</scope>
    <source>
        <strain evidence="7 9">DSM 2261</strain>
    </source>
</reference>
<dbReference type="PANTHER" id="PTHR30537">
    <property type="entry name" value="HTH-TYPE TRANSCRIPTIONAL REGULATOR"/>
    <property type="match status" value="1"/>
</dbReference>
<dbReference type="RefSeq" id="WP_047853867.1">
    <property type="nucleotide sequence ID" value="NZ_CP011509.1"/>
</dbReference>
<evidence type="ECO:0000313" key="7">
    <source>
        <dbReference type="EMBL" id="AKI98531.1"/>
    </source>
</evidence>
<dbReference type="Proteomes" id="UP000256345">
    <property type="component" value="Unassembled WGS sequence"/>
</dbReference>
<dbReference type="Proteomes" id="UP000035579">
    <property type="component" value="Chromosome"/>
</dbReference>
<organism evidence="7 9">
    <name type="scientific">Archangium gephyra</name>
    <dbReference type="NCBI Taxonomy" id="48"/>
    <lineage>
        <taxon>Bacteria</taxon>
        <taxon>Pseudomonadati</taxon>
        <taxon>Myxococcota</taxon>
        <taxon>Myxococcia</taxon>
        <taxon>Myxococcales</taxon>
        <taxon>Cystobacterineae</taxon>
        <taxon>Archangiaceae</taxon>
        <taxon>Archangium</taxon>
    </lineage>
</organism>
<dbReference type="InterPro" id="IPR058163">
    <property type="entry name" value="LysR-type_TF_proteobact-type"/>
</dbReference>
<dbReference type="InterPro" id="IPR036390">
    <property type="entry name" value="WH_DNA-bd_sf"/>
</dbReference>
<evidence type="ECO:0000313" key="8">
    <source>
        <dbReference type="EMBL" id="REG20371.1"/>
    </source>
</evidence>
<dbReference type="Gene3D" id="3.40.190.290">
    <property type="match status" value="1"/>
</dbReference>
<dbReference type="EMBL" id="QUMU01000022">
    <property type="protein sequence ID" value="REG20371.1"/>
    <property type="molecule type" value="Genomic_DNA"/>
</dbReference>
<reference evidence="8 10" key="2">
    <citation type="submission" date="2018-08" db="EMBL/GenBank/DDBJ databases">
        <title>Genomic Encyclopedia of Archaeal and Bacterial Type Strains, Phase II (KMG-II): from individual species to whole genera.</title>
        <authorList>
            <person name="Goeker M."/>
        </authorList>
    </citation>
    <scope>NUCLEOTIDE SEQUENCE [LARGE SCALE GENOMIC DNA]</scope>
    <source>
        <strain evidence="8 10">DSM 2261</strain>
    </source>
</reference>
<sequence length="319" mass="34431">MSPTPPLLDDMLVFAEVVSAGGITAAAARLGLRKSTVSRRLAALEERLGTRLLERNTRRLRLTESGREYHAHCARLVAEARAVNRAVSESRGTPRGTLRVATFSLLGELLTPVLSEFLLRHPQVRVQLSLAQAHVDLIAEEYDLALRTGPLMDSSMVAKQLGHLRTGYYASPAYLSRRGTPRSPEALEGHECVLIAEPGTDEVWFFTGPRGARTVPVSGRLQVPSVRAGHAAARAGLGLVRLPTVLVADDVRTGVLVPVLEAVTPPGQPLYAVYPSSRQLPSKVRAFLDMLAERRAALPWEESAAPSGPPKPASRGRSS</sequence>
<dbReference type="GO" id="GO:0003700">
    <property type="term" value="F:DNA-binding transcription factor activity"/>
    <property type="evidence" value="ECO:0007669"/>
    <property type="project" value="InterPro"/>
</dbReference>
<dbReference type="GO" id="GO:0006351">
    <property type="term" value="P:DNA-templated transcription"/>
    <property type="evidence" value="ECO:0007669"/>
    <property type="project" value="TreeGrafter"/>
</dbReference>
<dbReference type="InterPro" id="IPR000847">
    <property type="entry name" value="LysR_HTH_N"/>
</dbReference>
<dbReference type="EMBL" id="CP011509">
    <property type="protein sequence ID" value="AKI98531.1"/>
    <property type="molecule type" value="Genomic_DNA"/>
</dbReference>
<dbReference type="FunFam" id="1.10.10.10:FF:000001">
    <property type="entry name" value="LysR family transcriptional regulator"/>
    <property type="match status" value="1"/>
</dbReference>
<accession>A0AAC8TA73</accession>
<name>A0AAC8TA73_9BACT</name>
<dbReference type="AlphaFoldDB" id="A0AAC8TA73"/>
<dbReference type="Pfam" id="PF00126">
    <property type="entry name" value="HTH_1"/>
    <property type="match status" value="1"/>
</dbReference>
<dbReference type="PANTHER" id="PTHR30537:SF5">
    <property type="entry name" value="HTH-TYPE TRANSCRIPTIONAL ACTIVATOR TTDR-RELATED"/>
    <property type="match status" value="1"/>
</dbReference>
<dbReference type="CDD" id="cd08422">
    <property type="entry name" value="PBP2_CrgA_like"/>
    <property type="match status" value="1"/>
</dbReference>
<evidence type="ECO:0000256" key="2">
    <source>
        <dbReference type="ARBA" id="ARBA00023015"/>
    </source>
</evidence>
<evidence type="ECO:0000256" key="4">
    <source>
        <dbReference type="ARBA" id="ARBA00023163"/>
    </source>
</evidence>
<keyword evidence="4" id="KW-0804">Transcription</keyword>
<dbReference type="GO" id="GO:0043565">
    <property type="term" value="F:sequence-specific DNA binding"/>
    <property type="evidence" value="ECO:0007669"/>
    <property type="project" value="TreeGrafter"/>
</dbReference>
<protein>
    <submittedName>
        <fullName evidence="7">Chromosome initiation inhibitor</fullName>
    </submittedName>
    <submittedName>
        <fullName evidence="8">LysR family transcriptional regulator</fullName>
    </submittedName>
</protein>
<keyword evidence="2" id="KW-0805">Transcription regulation</keyword>
<dbReference type="InterPro" id="IPR005119">
    <property type="entry name" value="LysR_subst-bd"/>
</dbReference>
<keyword evidence="10" id="KW-1185">Reference proteome</keyword>
<evidence type="ECO:0000313" key="9">
    <source>
        <dbReference type="Proteomes" id="UP000035579"/>
    </source>
</evidence>
<comment type="similarity">
    <text evidence="1">Belongs to the LysR transcriptional regulatory family.</text>
</comment>
<gene>
    <name evidence="7" type="ORF">AA314_00158</name>
    <name evidence="8" type="ORF">ATI61_12271</name>
</gene>
<dbReference type="Pfam" id="PF03466">
    <property type="entry name" value="LysR_substrate"/>
    <property type="match status" value="1"/>
</dbReference>
<keyword evidence="3" id="KW-0238">DNA-binding</keyword>
<dbReference type="SUPFAM" id="SSF53850">
    <property type="entry name" value="Periplasmic binding protein-like II"/>
    <property type="match status" value="1"/>
</dbReference>
<proteinExistence type="inferred from homology"/>
<evidence type="ECO:0000256" key="1">
    <source>
        <dbReference type="ARBA" id="ARBA00009437"/>
    </source>
</evidence>
<dbReference type="SUPFAM" id="SSF46785">
    <property type="entry name" value="Winged helix' DNA-binding domain"/>
    <property type="match status" value="1"/>
</dbReference>
<dbReference type="Gene3D" id="1.10.10.10">
    <property type="entry name" value="Winged helix-like DNA-binding domain superfamily/Winged helix DNA-binding domain"/>
    <property type="match status" value="1"/>
</dbReference>
<dbReference type="InterPro" id="IPR036388">
    <property type="entry name" value="WH-like_DNA-bd_sf"/>
</dbReference>
<feature type="region of interest" description="Disordered" evidence="5">
    <location>
        <begin position="299"/>
        <end position="319"/>
    </location>
</feature>
<dbReference type="PROSITE" id="PS50931">
    <property type="entry name" value="HTH_LYSR"/>
    <property type="match status" value="1"/>
</dbReference>
<evidence type="ECO:0000256" key="3">
    <source>
        <dbReference type="ARBA" id="ARBA00023125"/>
    </source>
</evidence>
<feature type="domain" description="HTH lysR-type" evidence="6">
    <location>
        <begin position="6"/>
        <end position="63"/>
    </location>
</feature>
<evidence type="ECO:0000256" key="5">
    <source>
        <dbReference type="SAM" id="MobiDB-lite"/>
    </source>
</evidence>
<dbReference type="KEGG" id="age:AA314_00158"/>
<evidence type="ECO:0000313" key="10">
    <source>
        <dbReference type="Proteomes" id="UP000256345"/>
    </source>
</evidence>
<evidence type="ECO:0000259" key="6">
    <source>
        <dbReference type="PROSITE" id="PS50931"/>
    </source>
</evidence>